<name>A0A126Q140_ALTMA</name>
<gene>
    <name evidence="1" type="ORF">AVL55_12780</name>
</gene>
<dbReference type="RefSeq" id="WP_061095401.1">
    <property type="nucleotide sequence ID" value="NZ_CP014323.1"/>
</dbReference>
<dbReference type="Pfam" id="PF13975">
    <property type="entry name" value="gag-asp_proteas"/>
    <property type="match status" value="1"/>
</dbReference>
<protein>
    <submittedName>
        <fullName evidence="1">Peptidase A2</fullName>
    </submittedName>
</protein>
<dbReference type="InterPro" id="IPR034122">
    <property type="entry name" value="Retropepsin-like_bacterial"/>
</dbReference>
<accession>A0A126Q140</accession>
<dbReference type="PROSITE" id="PS00141">
    <property type="entry name" value="ASP_PROTEASE"/>
    <property type="match status" value="1"/>
</dbReference>
<dbReference type="CDD" id="cd05483">
    <property type="entry name" value="retropepsin_like_bacteria"/>
    <property type="match status" value="1"/>
</dbReference>
<evidence type="ECO:0000313" key="1">
    <source>
        <dbReference type="EMBL" id="AMJ98962.1"/>
    </source>
</evidence>
<dbReference type="GO" id="GO:0004190">
    <property type="term" value="F:aspartic-type endopeptidase activity"/>
    <property type="evidence" value="ECO:0007669"/>
    <property type="project" value="InterPro"/>
</dbReference>
<dbReference type="OrthoDB" id="5697241at2"/>
<dbReference type="InterPro" id="IPR001969">
    <property type="entry name" value="Aspartic_peptidase_AS"/>
</dbReference>
<dbReference type="InterPro" id="IPR021109">
    <property type="entry name" value="Peptidase_aspartic_dom_sf"/>
</dbReference>
<dbReference type="SUPFAM" id="SSF50630">
    <property type="entry name" value="Acid proteases"/>
    <property type="match status" value="1"/>
</dbReference>
<dbReference type="GO" id="GO:0006508">
    <property type="term" value="P:proteolysis"/>
    <property type="evidence" value="ECO:0007669"/>
    <property type="project" value="InterPro"/>
</dbReference>
<dbReference type="AlphaFoldDB" id="A0A126Q140"/>
<dbReference type="Proteomes" id="UP000063991">
    <property type="component" value="Chromosome"/>
</dbReference>
<dbReference type="Gene3D" id="2.40.70.10">
    <property type="entry name" value="Acid Proteases"/>
    <property type="match status" value="1"/>
</dbReference>
<proteinExistence type="predicted"/>
<organism evidence="1 2">
    <name type="scientific">Alteromonas macleodii</name>
    <name type="common">Pseudoalteromonas macleodii</name>
    <dbReference type="NCBI Taxonomy" id="28108"/>
    <lineage>
        <taxon>Bacteria</taxon>
        <taxon>Pseudomonadati</taxon>
        <taxon>Pseudomonadota</taxon>
        <taxon>Gammaproteobacteria</taxon>
        <taxon>Alteromonadales</taxon>
        <taxon>Alteromonadaceae</taxon>
        <taxon>Alteromonas/Salinimonas group</taxon>
        <taxon>Alteromonas</taxon>
    </lineage>
</organism>
<evidence type="ECO:0000313" key="2">
    <source>
        <dbReference type="Proteomes" id="UP000063991"/>
    </source>
</evidence>
<dbReference type="EMBL" id="CP014323">
    <property type="protein sequence ID" value="AMJ98962.1"/>
    <property type="molecule type" value="Genomic_DNA"/>
</dbReference>
<sequence>MKTWLAIVLSLLLIVSLGINVYLWLSLKQHNDKAYALEASYEHRLDSDKQLETQAQLVDETQVNEKAEPFNNERSPANFSPMTGANTAPNALDDLRTSSLLVNQDQLESLTTLLNNEQYALLATELTNLLKYDPLNESLLLLEGELIELTKPLSTAIVHYYDLAELPLSTETLSFIDAKIATLYQQAQTQLSQDEQWELVARLNEPLYQRIPDARHYTLNLAEAYAYQQKLTLMEDVLAALPSNDRDANIIRNKAYEMRDIANADATPNESKIEPTGAEAARYQTRVALERIGDQYRLDAKALNQKATMILDTGASTTAISSRLFARLGRMRNLTFIGNFNIRTASGTIEAPLVQIPRFYFAGYEFNDVSAIVLPEDALPDADGLLGMNVLGQFDFAIMPQSSELILTERD</sequence>
<reference evidence="1 2" key="1">
    <citation type="submission" date="2015-12" db="EMBL/GenBank/DDBJ databases">
        <authorList>
            <person name="Shamseldin A."/>
            <person name="Moawad H."/>
            <person name="Abd El-Rahim W.M."/>
            <person name="Sadowsky M.J."/>
        </authorList>
    </citation>
    <scope>NUCLEOTIDE SEQUENCE [LARGE SCALE GENOMIC DNA]</scope>
    <source>
        <strain evidence="1 2">D7</strain>
    </source>
</reference>